<protein>
    <submittedName>
        <fullName evidence="1">Uncharacterized protein</fullName>
    </submittedName>
</protein>
<reference evidence="1 2" key="1">
    <citation type="submission" date="2016-10" db="EMBL/GenBank/DDBJ databases">
        <authorList>
            <person name="de Groot N.N."/>
        </authorList>
    </citation>
    <scope>NUCLEOTIDE SEQUENCE [LARGE SCALE GENOMIC DNA]</scope>
    <source>
        <strain evidence="1 2">CPCC 100156</strain>
    </source>
</reference>
<proteinExistence type="predicted"/>
<dbReference type="AlphaFoldDB" id="A0A1G6ZPW8"/>
<organism evidence="1 2">
    <name type="scientific">Belnapia rosea</name>
    <dbReference type="NCBI Taxonomy" id="938405"/>
    <lineage>
        <taxon>Bacteria</taxon>
        <taxon>Pseudomonadati</taxon>
        <taxon>Pseudomonadota</taxon>
        <taxon>Alphaproteobacteria</taxon>
        <taxon>Acetobacterales</taxon>
        <taxon>Roseomonadaceae</taxon>
        <taxon>Belnapia</taxon>
    </lineage>
</organism>
<gene>
    <name evidence="1" type="ORF">SAMN04487779_101742</name>
</gene>
<sequence>MSEELIWRLRGTMRFDVVGACYKLAKDRPNASCNQVGIREVANSDRAIEALCDEVNEAVGVGCMDVELRVPSCHVGKDGGEVSRPEGKRHGNS</sequence>
<evidence type="ECO:0000313" key="2">
    <source>
        <dbReference type="Proteomes" id="UP000198925"/>
    </source>
</evidence>
<evidence type="ECO:0000313" key="1">
    <source>
        <dbReference type="EMBL" id="SDE04433.1"/>
    </source>
</evidence>
<keyword evidence="2" id="KW-1185">Reference proteome</keyword>
<name>A0A1G6ZPW8_9PROT</name>
<dbReference type="EMBL" id="FMZX01000017">
    <property type="protein sequence ID" value="SDE04433.1"/>
    <property type="molecule type" value="Genomic_DNA"/>
</dbReference>
<accession>A0A1G6ZPW8</accession>
<dbReference type="Proteomes" id="UP000198925">
    <property type="component" value="Unassembled WGS sequence"/>
</dbReference>